<evidence type="ECO:0000256" key="1">
    <source>
        <dbReference type="SAM" id="MobiDB-lite"/>
    </source>
</evidence>
<comment type="caution">
    <text evidence="2">The sequence shown here is derived from an EMBL/GenBank/DDBJ whole genome shotgun (WGS) entry which is preliminary data.</text>
</comment>
<reference evidence="2 3" key="1">
    <citation type="journal article" date="2019" name="Commun. Biol.">
        <title>The bagworm genome reveals a unique fibroin gene that provides high tensile strength.</title>
        <authorList>
            <person name="Kono N."/>
            <person name="Nakamura H."/>
            <person name="Ohtoshi R."/>
            <person name="Tomita M."/>
            <person name="Numata K."/>
            <person name="Arakawa K."/>
        </authorList>
    </citation>
    <scope>NUCLEOTIDE SEQUENCE [LARGE SCALE GENOMIC DNA]</scope>
</reference>
<dbReference type="EMBL" id="BGZK01003630">
    <property type="protein sequence ID" value="GBP03180.1"/>
    <property type="molecule type" value="Genomic_DNA"/>
</dbReference>
<name>A0A4C1SPR6_EUMVA</name>
<protein>
    <submittedName>
        <fullName evidence="2">Uncharacterized protein</fullName>
    </submittedName>
</protein>
<sequence>MQRKLWSDVWMPKTGMKCSAVCFHCSGETCSNVMELSELINENDFDDEPPTLTSFSSSPTVFLSNLHGVREKRMHRMRLANFKGKYKMLRYLTFYGCSPRPFPGPLYEKCFTVKSGEAFVTATIHKGGHPGLGDEKEEAGRKRKASEGANNPLLESIVVVQLAQVPMGNEEDHKQALELNGRRARSPNENTEDARSAGGFGRPRTGRDPFHITYAYFSRPAANISAFIAPLQVSRSHSPPLQSRGVRRLFSKYTRLPSYKPTPNNLAPPRPALGGASRPTAGGFVCCLLVIEAKKNIL</sequence>
<feature type="region of interest" description="Disordered" evidence="1">
    <location>
        <begin position="125"/>
        <end position="148"/>
    </location>
</feature>
<evidence type="ECO:0000313" key="3">
    <source>
        <dbReference type="Proteomes" id="UP000299102"/>
    </source>
</evidence>
<proteinExistence type="predicted"/>
<accession>A0A4C1SPR6</accession>
<keyword evidence="3" id="KW-1185">Reference proteome</keyword>
<evidence type="ECO:0000313" key="2">
    <source>
        <dbReference type="EMBL" id="GBP03180.1"/>
    </source>
</evidence>
<dbReference type="Proteomes" id="UP000299102">
    <property type="component" value="Unassembled WGS sequence"/>
</dbReference>
<dbReference type="AlphaFoldDB" id="A0A4C1SPR6"/>
<organism evidence="2 3">
    <name type="scientific">Eumeta variegata</name>
    <name type="common">Bagworm moth</name>
    <name type="synonym">Eumeta japonica</name>
    <dbReference type="NCBI Taxonomy" id="151549"/>
    <lineage>
        <taxon>Eukaryota</taxon>
        <taxon>Metazoa</taxon>
        <taxon>Ecdysozoa</taxon>
        <taxon>Arthropoda</taxon>
        <taxon>Hexapoda</taxon>
        <taxon>Insecta</taxon>
        <taxon>Pterygota</taxon>
        <taxon>Neoptera</taxon>
        <taxon>Endopterygota</taxon>
        <taxon>Lepidoptera</taxon>
        <taxon>Glossata</taxon>
        <taxon>Ditrysia</taxon>
        <taxon>Tineoidea</taxon>
        <taxon>Psychidae</taxon>
        <taxon>Oiketicinae</taxon>
        <taxon>Eumeta</taxon>
    </lineage>
</organism>
<gene>
    <name evidence="2" type="ORF">EVAR_89296_1</name>
</gene>
<feature type="region of interest" description="Disordered" evidence="1">
    <location>
        <begin position="179"/>
        <end position="205"/>
    </location>
</feature>